<feature type="signal peptide" evidence="1">
    <location>
        <begin position="1"/>
        <end position="18"/>
    </location>
</feature>
<proteinExistence type="predicted"/>
<dbReference type="InterPro" id="IPR032466">
    <property type="entry name" value="Metal_Hydrolase"/>
</dbReference>
<sequence>MRNLIVLLLLVFFSACYSQDSENLDKPVDSRQREIVFLSVNVIPIDKEQVLADQTVVVRDGKIVEMGKTGKVKYNREALLIEAKGKYLIPGLAEMHAHVPPVNDLEPMKDVLLLFATHGITTIRGMLGHPRHLELRNMLEKEEILGPRFYTSGPSFNGNSIKSTAAADSLVRQQKQAGYDFLKLHPGLSRENFDAMVKTAREVNITFAGHVSFDVGVWHAIESGYATIDHLDGFVEGLVPSIQQMNEQEVGIFGMNVSDKSDPAQIPKLVDALKSHHIWVVPTQALAERWFSPWRDANSFRQDPAMKYMPAATLTNWVNSKNNLVSNAAYDSAKADAFIRFRRRLILECHKGGVGILLGSDAPQVFNVPGISTHQELQYLVESGLTPYQALRTGTFNVAEFYGAKDRGVIKKGAVAELVLLKGNPIENISNTQTIEGVMLVNKWLPRKYLDSTLKKLEKN</sequence>
<dbReference type="Pfam" id="PF01979">
    <property type="entry name" value="Amidohydro_1"/>
    <property type="match status" value="1"/>
</dbReference>
<feature type="domain" description="Amidohydrolase-related" evidence="2">
    <location>
        <begin position="87"/>
        <end position="439"/>
    </location>
</feature>
<dbReference type="Gene3D" id="3.30.110.90">
    <property type="entry name" value="Amidohydrolase"/>
    <property type="match status" value="1"/>
</dbReference>
<evidence type="ECO:0000313" key="3">
    <source>
        <dbReference type="EMBL" id="KIC95821.1"/>
    </source>
</evidence>
<accession>A0A0C1L884</accession>
<evidence type="ECO:0000313" key="4">
    <source>
        <dbReference type="Proteomes" id="UP000031408"/>
    </source>
</evidence>
<keyword evidence="4" id="KW-1185">Reference proteome</keyword>
<dbReference type="Proteomes" id="UP000031408">
    <property type="component" value="Unassembled WGS sequence"/>
</dbReference>
<dbReference type="Gene3D" id="2.30.40.10">
    <property type="entry name" value="Urease, subunit C, domain 1"/>
    <property type="match status" value="1"/>
</dbReference>
<evidence type="ECO:0000259" key="2">
    <source>
        <dbReference type="Pfam" id="PF01979"/>
    </source>
</evidence>
<dbReference type="PANTHER" id="PTHR43135">
    <property type="entry name" value="ALPHA-D-RIBOSE 1-METHYLPHOSPHONATE 5-TRIPHOSPHATE DIPHOSPHATASE"/>
    <property type="match status" value="1"/>
</dbReference>
<organism evidence="3 4">
    <name type="scientific">Flavihumibacter solisilvae</name>
    <dbReference type="NCBI Taxonomy" id="1349421"/>
    <lineage>
        <taxon>Bacteria</taxon>
        <taxon>Pseudomonadati</taxon>
        <taxon>Bacteroidota</taxon>
        <taxon>Chitinophagia</taxon>
        <taxon>Chitinophagales</taxon>
        <taxon>Chitinophagaceae</taxon>
        <taxon>Flavihumibacter</taxon>
    </lineage>
</organism>
<dbReference type="STRING" id="1349421.OI18_04080"/>
<dbReference type="Gene3D" id="3.40.50.10910">
    <property type="entry name" value="Amidohydrolase"/>
    <property type="match status" value="1"/>
</dbReference>
<dbReference type="SUPFAM" id="SSF51556">
    <property type="entry name" value="Metallo-dependent hydrolases"/>
    <property type="match status" value="1"/>
</dbReference>
<dbReference type="Gene3D" id="1.20.58.520">
    <property type="entry name" value="Amidohydrolase"/>
    <property type="match status" value="1"/>
</dbReference>
<dbReference type="InterPro" id="IPR051781">
    <property type="entry name" value="Metallo-dep_Hydrolase"/>
</dbReference>
<dbReference type="InterPro" id="IPR011059">
    <property type="entry name" value="Metal-dep_hydrolase_composite"/>
</dbReference>
<dbReference type="InterPro" id="IPR006680">
    <property type="entry name" value="Amidohydro-rel"/>
</dbReference>
<gene>
    <name evidence="3" type="ORF">OI18_04080</name>
</gene>
<keyword evidence="1" id="KW-0732">Signal</keyword>
<feature type="chain" id="PRO_5005425380" evidence="1">
    <location>
        <begin position="19"/>
        <end position="460"/>
    </location>
</feature>
<dbReference type="OrthoDB" id="9797498at2"/>
<dbReference type="PANTHER" id="PTHR43135:SF3">
    <property type="entry name" value="ALPHA-D-RIBOSE 1-METHYLPHOSPHONATE 5-TRIPHOSPHATE DIPHOSPHATASE"/>
    <property type="match status" value="1"/>
</dbReference>
<name>A0A0C1L884_9BACT</name>
<reference evidence="3 4" key="1">
    <citation type="submission" date="2014-11" db="EMBL/GenBank/DDBJ databases">
        <title>Genome sequence of Flavihumibacter solisilvae 3-3.</title>
        <authorList>
            <person name="Zhou G."/>
            <person name="Li M."/>
            <person name="Wang G."/>
        </authorList>
    </citation>
    <scope>NUCLEOTIDE SEQUENCE [LARGE SCALE GENOMIC DNA]</scope>
    <source>
        <strain evidence="3 4">3-3</strain>
    </source>
</reference>
<comment type="caution">
    <text evidence="3">The sequence shown here is derived from an EMBL/GenBank/DDBJ whole genome shotgun (WGS) entry which is preliminary data.</text>
</comment>
<dbReference type="EMBL" id="JSVC01000004">
    <property type="protein sequence ID" value="KIC95821.1"/>
    <property type="molecule type" value="Genomic_DNA"/>
</dbReference>
<dbReference type="SUPFAM" id="SSF51338">
    <property type="entry name" value="Composite domain of metallo-dependent hydrolases"/>
    <property type="match status" value="1"/>
</dbReference>
<dbReference type="PROSITE" id="PS51257">
    <property type="entry name" value="PROKAR_LIPOPROTEIN"/>
    <property type="match status" value="1"/>
</dbReference>
<dbReference type="GO" id="GO:0016810">
    <property type="term" value="F:hydrolase activity, acting on carbon-nitrogen (but not peptide) bonds"/>
    <property type="evidence" value="ECO:0007669"/>
    <property type="project" value="InterPro"/>
</dbReference>
<dbReference type="RefSeq" id="WP_039137458.1">
    <property type="nucleotide sequence ID" value="NZ_JSVC01000004.1"/>
</dbReference>
<evidence type="ECO:0000256" key="1">
    <source>
        <dbReference type="SAM" id="SignalP"/>
    </source>
</evidence>
<protein>
    <submittedName>
        <fullName evidence="3">Amidohydrolase</fullName>
    </submittedName>
</protein>
<dbReference type="AlphaFoldDB" id="A0A0C1L884"/>
<keyword evidence="3" id="KW-0378">Hydrolase</keyword>